<organism evidence="2">
    <name type="scientific">Microcystis aeruginosa (strain PCC 7806)</name>
    <dbReference type="NCBI Taxonomy" id="267872"/>
    <lineage>
        <taxon>Bacteria</taxon>
        <taxon>Bacillati</taxon>
        <taxon>Cyanobacteriota</taxon>
        <taxon>Cyanophyceae</taxon>
        <taxon>Oscillatoriophycideae</taxon>
        <taxon>Chroococcales</taxon>
        <taxon>Microcystaceae</taxon>
        <taxon>Microcystis</taxon>
    </lineage>
</organism>
<gene>
    <name evidence="2" type="ORF">IPF_214</name>
</gene>
<proteinExistence type="predicted"/>
<keyword evidence="1" id="KW-0812">Transmembrane</keyword>
<evidence type="ECO:0000256" key="1">
    <source>
        <dbReference type="SAM" id="Phobius"/>
    </source>
</evidence>
<evidence type="ECO:0000313" key="2">
    <source>
        <dbReference type="EMBL" id="CAO90444.1"/>
    </source>
</evidence>
<sequence>MKSDRRLHINKSIFMGITLTDYYALNSQWIGDIAIRMFFHNDFNGFHKFLTLYRNFLILSHFYRTLIRKRSPLLLIKISKKVDSPKVIAIPHHQKAIASSNCIPTKRDRYS</sequence>
<feature type="transmembrane region" description="Helical" evidence="1">
    <location>
        <begin position="12"/>
        <end position="30"/>
    </location>
</feature>
<keyword evidence="1" id="KW-1133">Transmembrane helix</keyword>
<name>A8YL89_MICA7</name>
<accession>A8YL89</accession>
<dbReference type="EMBL" id="AM778955">
    <property type="protein sequence ID" value="CAO90444.1"/>
    <property type="molecule type" value="Genomic_DNA"/>
</dbReference>
<keyword evidence="1" id="KW-0472">Membrane</keyword>
<dbReference type="AlphaFoldDB" id="A8YL89"/>
<reference evidence="2" key="1">
    <citation type="submission" date="2007-08" db="EMBL/GenBank/DDBJ databases">
        <authorList>
            <person name="Frangeul L."/>
        </authorList>
    </citation>
    <scope>NUCLEOTIDE SEQUENCE</scope>
    <source>
        <strain evidence="2">PCC 7806</strain>
    </source>
</reference>
<protein>
    <submittedName>
        <fullName evidence="2">Similarity</fullName>
    </submittedName>
</protein>
<feature type="transmembrane region" description="Helical" evidence="1">
    <location>
        <begin position="50"/>
        <end position="67"/>
    </location>
</feature>